<dbReference type="SUPFAM" id="SSF56194">
    <property type="entry name" value="Uridine diphospho-N-Acetylenolpyruvylglucosamine reductase, MurB, C-terminal domain"/>
    <property type="match status" value="1"/>
</dbReference>
<dbReference type="GO" id="GO:0008360">
    <property type="term" value="P:regulation of cell shape"/>
    <property type="evidence" value="ECO:0007669"/>
    <property type="project" value="UniProtKB-KW"/>
</dbReference>
<evidence type="ECO:0000256" key="15">
    <source>
        <dbReference type="ARBA" id="ARBA00023002"/>
    </source>
</evidence>
<evidence type="ECO:0000256" key="14">
    <source>
        <dbReference type="ARBA" id="ARBA00022984"/>
    </source>
</evidence>
<evidence type="ECO:0000256" key="1">
    <source>
        <dbReference type="ARBA" id="ARBA00001974"/>
    </source>
</evidence>
<dbReference type="SUPFAM" id="SSF56176">
    <property type="entry name" value="FAD-binding/transporter-associated domain-like"/>
    <property type="match status" value="1"/>
</dbReference>
<reference evidence="22" key="1">
    <citation type="submission" date="2020-10" db="EMBL/GenBank/DDBJ databases">
        <title>Microbiome of the Black Sea water column analyzed by genome centric metagenomics.</title>
        <authorList>
            <person name="Cabello-Yeves P.J."/>
            <person name="Callieri C."/>
            <person name="Picazo A."/>
            <person name="Mehrshad M."/>
            <person name="Haro-Moreno J.M."/>
            <person name="Roda-Garcia J."/>
            <person name="Dzembekova N."/>
            <person name="Slabakova V."/>
            <person name="Slabakova N."/>
            <person name="Moncheva S."/>
            <person name="Rodriguez-Valera F."/>
        </authorList>
    </citation>
    <scope>NUCLEOTIDE SEQUENCE</scope>
    <source>
        <strain evidence="22">BS30m-G43</strain>
    </source>
</reference>
<dbReference type="GO" id="GO:0008762">
    <property type="term" value="F:UDP-N-acetylmuramate dehydrogenase activity"/>
    <property type="evidence" value="ECO:0007669"/>
    <property type="project" value="UniProtKB-UniRule"/>
</dbReference>
<dbReference type="Pfam" id="PF02873">
    <property type="entry name" value="MurB_C"/>
    <property type="match status" value="1"/>
</dbReference>
<comment type="cofactor">
    <cofactor evidence="1 20">
        <name>FAD</name>
        <dbReference type="ChEBI" id="CHEBI:57692"/>
    </cofactor>
</comment>
<evidence type="ECO:0000259" key="21">
    <source>
        <dbReference type="PROSITE" id="PS51387"/>
    </source>
</evidence>
<accession>A0A937JAJ6</accession>
<sequence length="332" mass="37319">MLVNKEANIHNSLAIRSIAKYLILIESESCLEELAVFLENHNEKVLVLGEATNVVLPNYFDGIIVKTMLNDTNYISSNEVITGSSVNWDAFISWTLDNNLHGLENLTLIPGSVGAAPIQNIGAYGIEVCDFIKSVRFFDLTTNSIKEFDNSECKFGYRTSIFQSMHIIILSVTFKFLSKPVNINYASIQDYLDTNNINKSSLTPKDLSLIVKKIRTSKLPNPSTIPNVGSFFKNPVVQKSSINTDCFSYDDLIIWSIDQNQVKVGAARLLELIDDLIPKHSQVELYKDHSLVLINKGNASQEDIINFSQYLQNKVFETFNIQLNVEPLIIKS</sequence>
<evidence type="ECO:0000256" key="8">
    <source>
        <dbReference type="ARBA" id="ARBA00022490"/>
    </source>
</evidence>
<feature type="active site" evidence="20">
    <location>
        <position position="326"/>
    </location>
</feature>
<gene>
    <name evidence="20 22" type="primary">murB</name>
    <name evidence="22" type="ORF">ISR29_00960</name>
</gene>
<evidence type="ECO:0000256" key="18">
    <source>
        <dbReference type="ARBA" id="ARBA00031026"/>
    </source>
</evidence>
<organism evidence="22 23">
    <name type="scientific">SAR86 cluster bacterium</name>
    <dbReference type="NCBI Taxonomy" id="2030880"/>
    <lineage>
        <taxon>Bacteria</taxon>
        <taxon>Pseudomonadati</taxon>
        <taxon>Pseudomonadota</taxon>
        <taxon>Gammaproteobacteria</taxon>
        <taxon>SAR86 cluster</taxon>
    </lineage>
</organism>
<dbReference type="NCBIfam" id="TIGR00179">
    <property type="entry name" value="murB"/>
    <property type="match status" value="1"/>
</dbReference>
<evidence type="ECO:0000256" key="10">
    <source>
        <dbReference type="ARBA" id="ARBA00022630"/>
    </source>
</evidence>
<dbReference type="InterPro" id="IPR011601">
    <property type="entry name" value="MurB_C"/>
</dbReference>
<dbReference type="GO" id="GO:0009252">
    <property type="term" value="P:peptidoglycan biosynthetic process"/>
    <property type="evidence" value="ECO:0007669"/>
    <property type="project" value="UniProtKB-UniRule"/>
</dbReference>
<evidence type="ECO:0000256" key="20">
    <source>
        <dbReference type="HAMAP-Rule" id="MF_00037"/>
    </source>
</evidence>
<dbReference type="InterPro" id="IPR036318">
    <property type="entry name" value="FAD-bd_PCMH-like_sf"/>
</dbReference>
<keyword evidence="17 20" id="KW-0961">Cell wall biogenesis/degradation</keyword>
<evidence type="ECO:0000256" key="9">
    <source>
        <dbReference type="ARBA" id="ARBA00022618"/>
    </source>
</evidence>
<dbReference type="GO" id="GO:0071949">
    <property type="term" value="F:FAD binding"/>
    <property type="evidence" value="ECO:0007669"/>
    <property type="project" value="InterPro"/>
</dbReference>
<evidence type="ECO:0000256" key="12">
    <source>
        <dbReference type="ARBA" id="ARBA00022857"/>
    </source>
</evidence>
<comment type="subcellular location">
    <subcellularLocation>
        <location evidence="3 20">Cytoplasm</location>
    </subcellularLocation>
</comment>
<proteinExistence type="inferred from homology"/>
<keyword evidence="8 20" id="KW-0963">Cytoplasm</keyword>
<keyword evidence="9 20" id="KW-0132">Cell division</keyword>
<keyword evidence="10 20" id="KW-0285">Flavoprotein</keyword>
<keyword evidence="13 20" id="KW-0133">Cell shape</keyword>
<dbReference type="Gene3D" id="3.90.78.10">
    <property type="entry name" value="UDP-N-acetylenolpyruvoylglucosamine reductase, C-terminal domain"/>
    <property type="match status" value="1"/>
</dbReference>
<comment type="function">
    <text evidence="2 20">Cell wall formation.</text>
</comment>
<dbReference type="InterPro" id="IPR003170">
    <property type="entry name" value="MurB"/>
</dbReference>
<feature type="domain" description="FAD-binding PCMH-type" evidence="21">
    <location>
        <begin position="15"/>
        <end position="179"/>
    </location>
</feature>
<keyword evidence="12 20" id="KW-0521">NADP</keyword>
<evidence type="ECO:0000256" key="7">
    <source>
        <dbReference type="ARBA" id="ARBA00015188"/>
    </source>
</evidence>
<evidence type="ECO:0000256" key="6">
    <source>
        <dbReference type="ARBA" id="ARBA00012518"/>
    </source>
</evidence>
<evidence type="ECO:0000256" key="17">
    <source>
        <dbReference type="ARBA" id="ARBA00023316"/>
    </source>
</evidence>
<dbReference type="InterPro" id="IPR016166">
    <property type="entry name" value="FAD-bd_PCMH"/>
</dbReference>
<comment type="pathway">
    <text evidence="4 20">Cell wall biogenesis; peptidoglycan biosynthesis.</text>
</comment>
<dbReference type="GO" id="GO:0005829">
    <property type="term" value="C:cytosol"/>
    <property type="evidence" value="ECO:0007669"/>
    <property type="project" value="TreeGrafter"/>
</dbReference>
<dbReference type="InterPro" id="IPR006094">
    <property type="entry name" value="Oxid_FAD_bind_N"/>
</dbReference>
<comment type="caution">
    <text evidence="22">The sequence shown here is derived from an EMBL/GenBank/DDBJ whole genome shotgun (WGS) entry which is preliminary data.</text>
</comment>
<dbReference type="PROSITE" id="PS51387">
    <property type="entry name" value="FAD_PCMH"/>
    <property type="match status" value="1"/>
</dbReference>
<evidence type="ECO:0000313" key="22">
    <source>
        <dbReference type="EMBL" id="MBL6902756.1"/>
    </source>
</evidence>
<dbReference type="Gene3D" id="3.30.43.10">
    <property type="entry name" value="Uridine Diphospho-n-acetylenolpyruvylglucosamine Reductase, domain 2"/>
    <property type="match status" value="1"/>
</dbReference>
<dbReference type="PANTHER" id="PTHR21071:SF4">
    <property type="entry name" value="UDP-N-ACETYLENOLPYRUVOYLGLUCOSAMINE REDUCTASE"/>
    <property type="match status" value="1"/>
</dbReference>
<dbReference type="NCBIfam" id="NF000755">
    <property type="entry name" value="PRK00046.1"/>
    <property type="match status" value="1"/>
</dbReference>
<evidence type="ECO:0000256" key="13">
    <source>
        <dbReference type="ARBA" id="ARBA00022960"/>
    </source>
</evidence>
<dbReference type="Pfam" id="PF01565">
    <property type="entry name" value="FAD_binding_4"/>
    <property type="match status" value="1"/>
</dbReference>
<keyword evidence="15 20" id="KW-0560">Oxidoreductase</keyword>
<keyword evidence="16 20" id="KW-0131">Cell cycle</keyword>
<dbReference type="HAMAP" id="MF_00037">
    <property type="entry name" value="MurB"/>
    <property type="match status" value="1"/>
</dbReference>
<evidence type="ECO:0000256" key="5">
    <source>
        <dbReference type="ARBA" id="ARBA00010485"/>
    </source>
</evidence>
<feature type="active site" evidence="20">
    <location>
        <position position="158"/>
    </location>
</feature>
<dbReference type="GO" id="GO:0071555">
    <property type="term" value="P:cell wall organization"/>
    <property type="evidence" value="ECO:0007669"/>
    <property type="project" value="UniProtKB-KW"/>
</dbReference>
<evidence type="ECO:0000256" key="16">
    <source>
        <dbReference type="ARBA" id="ARBA00023306"/>
    </source>
</evidence>
<keyword evidence="14 20" id="KW-0573">Peptidoglycan synthesis</keyword>
<dbReference type="AlphaFoldDB" id="A0A937JAJ6"/>
<dbReference type="Gene3D" id="3.30.465.10">
    <property type="match status" value="1"/>
</dbReference>
<dbReference type="InterPro" id="IPR036635">
    <property type="entry name" value="MurB_C_sf"/>
</dbReference>
<evidence type="ECO:0000313" key="23">
    <source>
        <dbReference type="Proteomes" id="UP000705230"/>
    </source>
</evidence>
<evidence type="ECO:0000256" key="3">
    <source>
        <dbReference type="ARBA" id="ARBA00004496"/>
    </source>
</evidence>
<name>A0A937JAJ6_9GAMM</name>
<comment type="similarity">
    <text evidence="5 20">Belongs to the MurB family.</text>
</comment>
<dbReference type="InterPro" id="IPR016167">
    <property type="entry name" value="FAD-bd_PCMH_sub1"/>
</dbReference>
<evidence type="ECO:0000256" key="19">
    <source>
        <dbReference type="ARBA" id="ARBA00048914"/>
    </source>
</evidence>
<evidence type="ECO:0000256" key="2">
    <source>
        <dbReference type="ARBA" id="ARBA00003921"/>
    </source>
</evidence>
<feature type="active site" description="Proton donor" evidence="20">
    <location>
        <position position="230"/>
    </location>
</feature>
<dbReference type="InterPro" id="IPR016169">
    <property type="entry name" value="FAD-bd_PCMH_sub2"/>
</dbReference>
<dbReference type="PANTHER" id="PTHR21071">
    <property type="entry name" value="UDP-N-ACETYLENOLPYRUVOYLGLUCOSAMINE REDUCTASE"/>
    <property type="match status" value="1"/>
</dbReference>
<protein>
    <recommendedName>
        <fullName evidence="7 20">UDP-N-acetylenolpyruvoylglucosamine reductase</fullName>
        <ecNumber evidence="6 20">1.3.1.98</ecNumber>
    </recommendedName>
    <alternativeName>
        <fullName evidence="18 20">UDP-N-acetylmuramate dehydrogenase</fullName>
    </alternativeName>
</protein>
<dbReference type="GO" id="GO:0051301">
    <property type="term" value="P:cell division"/>
    <property type="evidence" value="ECO:0007669"/>
    <property type="project" value="UniProtKB-KW"/>
</dbReference>
<dbReference type="EMBL" id="JADHSG010000001">
    <property type="protein sequence ID" value="MBL6902756.1"/>
    <property type="molecule type" value="Genomic_DNA"/>
</dbReference>
<dbReference type="Proteomes" id="UP000705230">
    <property type="component" value="Unassembled WGS sequence"/>
</dbReference>
<evidence type="ECO:0000256" key="11">
    <source>
        <dbReference type="ARBA" id="ARBA00022827"/>
    </source>
</evidence>
<comment type="catalytic activity">
    <reaction evidence="19 20">
        <text>UDP-N-acetyl-alpha-D-muramate + NADP(+) = UDP-N-acetyl-3-O-(1-carboxyvinyl)-alpha-D-glucosamine + NADPH + H(+)</text>
        <dbReference type="Rhea" id="RHEA:12248"/>
        <dbReference type="ChEBI" id="CHEBI:15378"/>
        <dbReference type="ChEBI" id="CHEBI:57783"/>
        <dbReference type="ChEBI" id="CHEBI:58349"/>
        <dbReference type="ChEBI" id="CHEBI:68483"/>
        <dbReference type="ChEBI" id="CHEBI:70757"/>
        <dbReference type="EC" id="1.3.1.98"/>
    </reaction>
</comment>
<dbReference type="EC" id="1.3.1.98" evidence="6 20"/>
<keyword evidence="11 20" id="KW-0274">FAD</keyword>
<evidence type="ECO:0000256" key="4">
    <source>
        <dbReference type="ARBA" id="ARBA00004752"/>
    </source>
</evidence>